<evidence type="ECO:0000256" key="1">
    <source>
        <dbReference type="SAM" id="SignalP"/>
    </source>
</evidence>
<accession>A0A0B6Z403</accession>
<feature type="non-terminal residue" evidence="2">
    <location>
        <position position="1"/>
    </location>
</feature>
<proteinExistence type="predicted"/>
<reference evidence="2" key="1">
    <citation type="submission" date="2014-12" db="EMBL/GenBank/DDBJ databases">
        <title>Insight into the proteome of Arion vulgaris.</title>
        <authorList>
            <person name="Aradska J."/>
            <person name="Bulat T."/>
            <person name="Smidak R."/>
            <person name="Sarate P."/>
            <person name="Gangsoo J."/>
            <person name="Sialana F."/>
            <person name="Bilban M."/>
            <person name="Lubec G."/>
        </authorList>
    </citation>
    <scope>NUCLEOTIDE SEQUENCE</scope>
    <source>
        <tissue evidence="2">Skin</tissue>
    </source>
</reference>
<sequence>RTTTSNMRIEVEAATVALQWFKLCLLGLLMCLTLSPCCGSSKIADYSMSECRLVRVSTCQPPEVYVSLMSGAYGVYCNEAGLHQQHLLFGS</sequence>
<gene>
    <name evidence="2" type="primary">ORF47125</name>
</gene>
<feature type="signal peptide" evidence="1">
    <location>
        <begin position="1"/>
        <end position="39"/>
    </location>
</feature>
<name>A0A0B6Z403_9EUPU</name>
<keyword evidence="1" id="KW-0732">Signal</keyword>
<evidence type="ECO:0000313" key="2">
    <source>
        <dbReference type="EMBL" id="CEK63092.1"/>
    </source>
</evidence>
<organism evidence="2">
    <name type="scientific">Arion vulgaris</name>
    <dbReference type="NCBI Taxonomy" id="1028688"/>
    <lineage>
        <taxon>Eukaryota</taxon>
        <taxon>Metazoa</taxon>
        <taxon>Spiralia</taxon>
        <taxon>Lophotrochozoa</taxon>
        <taxon>Mollusca</taxon>
        <taxon>Gastropoda</taxon>
        <taxon>Heterobranchia</taxon>
        <taxon>Euthyneura</taxon>
        <taxon>Panpulmonata</taxon>
        <taxon>Eupulmonata</taxon>
        <taxon>Stylommatophora</taxon>
        <taxon>Helicina</taxon>
        <taxon>Arionoidea</taxon>
        <taxon>Arionidae</taxon>
        <taxon>Arion</taxon>
    </lineage>
</organism>
<feature type="chain" id="PRO_5002112079" evidence="1">
    <location>
        <begin position="40"/>
        <end position="91"/>
    </location>
</feature>
<dbReference type="EMBL" id="HACG01016227">
    <property type="protein sequence ID" value="CEK63092.1"/>
    <property type="molecule type" value="Transcribed_RNA"/>
</dbReference>
<dbReference type="AlphaFoldDB" id="A0A0B6Z403"/>
<protein>
    <submittedName>
        <fullName evidence="2">Uncharacterized protein</fullName>
    </submittedName>
</protein>